<dbReference type="SUPFAM" id="SSF161098">
    <property type="entry name" value="MetI-like"/>
    <property type="match status" value="1"/>
</dbReference>
<feature type="transmembrane region" description="Helical" evidence="8">
    <location>
        <begin position="304"/>
        <end position="326"/>
    </location>
</feature>
<evidence type="ECO:0000256" key="4">
    <source>
        <dbReference type="ARBA" id="ARBA00022989"/>
    </source>
</evidence>
<evidence type="ECO:0000256" key="9">
    <source>
        <dbReference type="SAM" id="SignalP"/>
    </source>
</evidence>
<dbReference type="InterPro" id="IPR007210">
    <property type="entry name" value="ABC_Gly_betaine_transp_sub-bd"/>
</dbReference>
<feature type="transmembrane region" description="Helical" evidence="8">
    <location>
        <begin position="347"/>
        <end position="375"/>
    </location>
</feature>
<accession>A0A2D2D199</accession>
<dbReference type="PROSITE" id="PS50928">
    <property type="entry name" value="ABC_TM1"/>
    <property type="match status" value="1"/>
</dbReference>
<dbReference type="InterPro" id="IPR035906">
    <property type="entry name" value="MetI-like_sf"/>
</dbReference>
<keyword evidence="2 8" id="KW-0813">Transport</keyword>
<dbReference type="SUPFAM" id="SSF53850">
    <property type="entry name" value="Periplasmic binding protein-like II"/>
    <property type="match status" value="1"/>
</dbReference>
<dbReference type="PANTHER" id="PTHR30177">
    <property type="entry name" value="GLYCINE BETAINE/L-PROLINE TRANSPORT SYSTEM PERMEASE PROTEIN PROW"/>
    <property type="match status" value="1"/>
</dbReference>
<evidence type="ECO:0000256" key="8">
    <source>
        <dbReference type="RuleBase" id="RU363032"/>
    </source>
</evidence>
<name>A0A2D2D199_METT3</name>
<organism evidence="11 12">
    <name type="scientific">Methylosinus trichosporium (strain ATCC 35070 / NCIMB 11131 / UNIQEM 75 / OB3b)</name>
    <dbReference type="NCBI Taxonomy" id="595536"/>
    <lineage>
        <taxon>Bacteria</taxon>
        <taxon>Pseudomonadati</taxon>
        <taxon>Pseudomonadota</taxon>
        <taxon>Alphaproteobacteria</taxon>
        <taxon>Hyphomicrobiales</taxon>
        <taxon>Methylocystaceae</taxon>
        <taxon>Methylosinus</taxon>
    </lineage>
</organism>
<feature type="signal peptide" evidence="9">
    <location>
        <begin position="1"/>
        <end position="18"/>
    </location>
</feature>
<comment type="similarity">
    <text evidence="8">Belongs to the binding-protein-dependent transport system permease family.</text>
</comment>
<dbReference type="GO" id="GO:0031460">
    <property type="term" value="P:glycine betaine transport"/>
    <property type="evidence" value="ECO:0007669"/>
    <property type="project" value="TreeGrafter"/>
</dbReference>
<evidence type="ECO:0000256" key="1">
    <source>
        <dbReference type="ARBA" id="ARBA00004651"/>
    </source>
</evidence>
<keyword evidence="9" id="KW-0732">Signal</keyword>
<dbReference type="FunFam" id="1.10.3720.10:FF:000001">
    <property type="entry name" value="Glycine betaine ABC transporter, permease"/>
    <property type="match status" value="1"/>
</dbReference>
<feature type="domain" description="ABC transmembrane type-1" evidence="10">
    <location>
        <begin position="300"/>
        <end position="479"/>
    </location>
</feature>
<keyword evidence="5 8" id="KW-0472">Membrane</keyword>
<evidence type="ECO:0000256" key="3">
    <source>
        <dbReference type="ARBA" id="ARBA00022692"/>
    </source>
</evidence>
<protein>
    <submittedName>
        <fullName evidence="11">Amino acid ABC transporter permease</fullName>
    </submittedName>
</protein>
<dbReference type="Pfam" id="PF00528">
    <property type="entry name" value="BPD_transp_1"/>
    <property type="match status" value="1"/>
</dbReference>
<dbReference type="AlphaFoldDB" id="A0A2D2D199"/>
<dbReference type="PROSITE" id="PS51257">
    <property type="entry name" value="PROKAR_LIPOPROTEIN"/>
    <property type="match status" value="1"/>
</dbReference>
<dbReference type="Gene3D" id="3.40.190.120">
    <property type="entry name" value="Osmoprotection protein (prox), domain 2"/>
    <property type="match status" value="1"/>
</dbReference>
<comment type="subcellular location">
    <subcellularLocation>
        <location evidence="1 8">Cell membrane</location>
        <topology evidence="1 8">Multi-pass membrane protein</topology>
    </subcellularLocation>
</comment>
<dbReference type="CDD" id="cd13607">
    <property type="entry name" value="PBP2_AfProX_like"/>
    <property type="match status" value="1"/>
</dbReference>
<dbReference type="GO" id="GO:0022857">
    <property type="term" value="F:transmembrane transporter activity"/>
    <property type="evidence" value="ECO:0007669"/>
    <property type="project" value="InterPro"/>
</dbReference>
<dbReference type="EMBL" id="CP023737">
    <property type="protein sequence ID" value="ATQ68773.1"/>
    <property type="molecule type" value="Genomic_DNA"/>
</dbReference>
<keyword evidence="12" id="KW-1185">Reference proteome</keyword>
<reference evidence="12" key="1">
    <citation type="submission" date="2017-10" db="EMBL/GenBank/DDBJ databases">
        <title>Completed PacBio SMRT sequence of Methylosinus trichosporium OB3b reveals presence of a third large plasmid.</title>
        <authorList>
            <person name="Charles T.C."/>
            <person name="Lynch M.D.J."/>
            <person name="Heil J.R."/>
            <person name="Cheng J."/>
        </authorList>
    </citation>
    <scope>NUCLEOTIDE SEQUENCE [LARGE SCALE GENOMIC DNA]</scope>
    <source>
        <strain evidence="12">OB3b</strain>
    </source>
</reference>
<dbReference type="KEGG" id="mtw:CQW49_13455"/>
<feature type="chain" id="PRO_5013736516" evidence="9">
    <location>
        <begin position="19"/>
        <end position="497"/>
    </location>
</feature>
<evidence type="ECO:0000256" key="6">
    <source>
        <dbReference type="ARBA" id="ARBA00035642"/>
    </source>
</evidence>
<dbReference type="InterPro" id="IPR041894">
    <property type="entry name" value="PBP2_ProX-like"/>
</dbReference>
<proteinExistence type="inferred from homology"/>
<comment type="similarity">
    <text evidence="6">In the C-terminal section; belongs to the OsmX family.</text>
</comment>
<dbReference type="CDD" id="cd06261">
    <property type="entry name" value="TM_PBP2"/>
    <property type="match status" value="1"/>
</dbReference>
<evidence type="ECO:0000256" key="2">
    <source>
        <dbReference type="ARBA" id="ARBA00022448"/>
    </source>
</evidence>
<dbReference type="GO" id="GO:0043190">
    <property type="term" value="C:ATP-binding cassette (ABC) transporter complex"/>
    <property type="evidence" value="ECO:0007669"/>
    <property type="project" value="InterPro"/>
</dbReference>
<keyword evidence="4 8" id="KW-1133">Transmembrane helix</keyword>
<evidence type="ECO:0000256" key="7">
    <source>
        <dbReference type="ARBA" id="ARBA00035652"/>
    </source>
</evidence>
<dbReference type="InterPro" id="IPR000515">
    <property type="entry name" value="MetI-like"/>
</dbReference>
<gene>
    <name evidence="11" type="ORF">CQW49_13455</name>
</gene>
<sequence length="497" mass="52641">MRSAFAVVAALALLCACARESFDVRIGSKTFVESAIVAEIAADLAVASGADVERRLGLGGTRLLWNALIAGEIDVYPEYTGTLKQEILADQNVSTAAEIENALATHGIRASLPLGFGNSYALGMRRDRAEALRIASISDLARRTELSFGLSQEFLARADGWPALALAYGLDPDTVRGLDHHLAYKGLIDGSIDVMDLYTTDPEFADRRILVLDDDRRFFIENRAVLLYRADLAQRAPKALAAMLRLEGRIETSAMIAMNVAVKTGLRSEREAAANFVAKQFGVIASLPSRGLAERVWRRTLEHIFLVGVSLAAAAAVALPLGVMAARRPRLGRITLAAAGLLQTIPSLALLVFMIPLLGLGAAPAIVALFLYSLLPILRNVATGVSGIPASIRNSAIVLGLSPWRRLLLVELPMASRAILAGLETAAIINIGTATLGALIGAGGYGEPIFTGVRLDNMGLILEGAVPAALMALAAQGVFALAEAWLVPRGLRLRTGG</sequence>
<dbReference type="Pfam" id="PF04069">
    <property type="entry name" value="OpuAC"/>
    <property type="match status" value="1"/>
</dbReference>
<dbReference type="Gene3D" id="3.40.190.10">
    <property type="entry name" value="Periplasmic binding protein-like II"/>
    <property type="match status" value="1"/>
</dbReference>
<keyword evidence="3 8" id="KW-0812">Transmembrane</keyword>
<comment type="similarity">
    <text evidence="7">In the N-terminal section; belongs to the binding-protein-dependent transport system permease family.</text>
</comment>
<feature type="transmembrane region" description="Helical" evidence="8">
    <location>
        <begin position="425"/>
        <end position="445"/>
    </location>
</feature>
<dbReference type="InterPro" id="IPR051204">
    <property type="entry name" value="ABC_transp_perm/SBD"/>
</dbReference>
<evidence type="ECO:0000313" key="11">
    <source>
        <dbReference type="EMBL" id="ATQ68773.1"/>
    </source>
</evidence>
<evidence type="ECO:0000313" key="12">
    <source>
        <dbReference type="Proteomes" id="UP000230709"/>
    </source>
</evidence>
<dbReference type="Gene3D" id="1.10.3720.10">
    <property type="entry name" value="MetI-like"/>
    <property type="match status" value="1"/>
</dbReference>
<feature type="transmembrane region" description="Helical" evidence="8">
    <location>
        <begin position="465"/>
        <end position="487"/>
    </location>
</feature>
<dbReference type="STRING" id="595536.GCA_000178815_02472"/>
<evidence type="ECO:0000256" key="5">
    <source>
        <dbReference type="ARBA" id="ARBA00023136"/>
    </source>
</evidence>
<dbReference type="Proteomes" id="UP000230709">
    <property type="component" value="Chromosome"/>
</dbReference>
<evidence type="ECO:0000259" key="10">
    <source>
        <dbReference type="PROSITE" id="PS50928"/>
    </source>
</evidence>
<dbReference type="PANTHER" id="PTHR30177:SF4">
    <property type="entry name" value="OSMOPROTECTANT IMPORT PERMEASE PROTEIN OSMW"/>
    <property type="match status" value="1"/>
</dbReference>